<keyword evidence="3" id="KW-1185">Reference proteome</keyword>
<evidence type="ECO:0000256" key="1">
    <source>
        <dbReference type="SAM" id="Phobius"/>
    </source>
</evidence>
<feature type="transmembrane region" description="Helical" evidence="1">
    <location>
        <begin position="20"/>
        <end position="39"/>
    </location>
</feature>
<organism evidence="2 3">
    <name type="scientific">Sphingomonas aerophila</name>
    <dbReference type="NCBI Taxonomy" id="1344948"/>
    <lineage>
        <taxon>Bacteria</taxon>
        <taxon>Pseudomonadati</taxon>
        <taxon>Pseudomonadota</taxon>
        <taxon>Alphaproteobacteria</taxon>
        <taxon>Sphingomonadales</taxon>
        <taxon>Sphingomonadaceae</taxon>
        <taxon>Sphingomonas</taxon>
    </lineage>
</organism>
<name>A0A7W9EWS4_9SPHN</name>
<keyword evidence="1" id="KW-0812">Transmembrane</keyword>
<reference evidence="2 3" key="1">
    <citation type="submission" date="2020-08" db="EMBL/GenBank/DDBJ databases">
        <title>Genomic Encyclopedia of Type Strains, Phase IV (KMG-IV): sequencing the most valuable type-strain genomes for metagenomic binning, comparative biology and taxonomic classification.</title>
        <authorList>
            <person name="Goeker M."/>
        </authorList>
    </citation>
    <scope>NUCLEOTIDE SEQUENCE [LARGE SCALE GENOMIC DNA]</scope>
    <source>
        <strain evidence="2 3">DSM 100044</strain>
    </source>
</reference>
<sequence>MKRSVLSRIGSVVKAAKPHINWTTLAIALALASTFGLVAPDTATKLRDVVALLPSSTGDLVRVAGVTSDPVK</sequence>
<proteinExistence type="predicted"/>
<dbReference type="EMBL" id="JACIJK010000008">
    <property type="protein sequence ID" value="MBB5715838.1"/>
    <property type="molecule type" value="Genomic_DNA"/>
</dbReference>
<keyword evidence="1" id="KW-0472">Membrane</keyword>
<gene>
    <name evidence="2" type="ORF">FHS94_002695</name>
</gene>
<keyword evidence="1" id="KW-1133">Transmembrane helix</keyword>
<dbReference type="Proteomes" id="UP000546200">
    <property type="component" value="Unassembled WGS sequence"/>
</dbReference>
<dbReference type="RefSeq" id="WP_184058572.1">
    <property type="nucleotide sequence ID" value="NZ_JACIJK010000008.1"/>
</dbReference>
<protein>
    <submittedName>
        <fullName evidence="2">Uncharacterized protein</fullName>
    </submittedName>
</protein>
<evidence type="ECO:0000313" key="2">
    <source>
        <dbReference type="EMBL" id="MBB5715838.1"/>
    </source>
</evidence>
<dbReference type="AlphaFoldDB" id="A0A7W9EWS4"/>
<evidence type="ECO:0000313" key="3">
    <source>
        <dbReference type="Proteomes" id="UP000546200"/>
    </source>
</evidence>
<comment type="caution">
    <text evidence="2">The sequence shown here is derived from an EMBL/GenBank/DDBJ whole genome shotgun (WGS) entry which is preliminary data.</text>
</comment>
<accession>A0A7W9EWS4</accession>